<dbReference type="AlphaFoldDB" id="A0AAE9L1K6"/>
<evidence type="ECO:0000313" key="1">
    <source>
        <dbReference type="EMBL" id="TSP13085.1"/>
    </source>
</evidence>
<accession>A0AAE9L1K6</accession>
<dbReference type="Proteomes" id="UP001056132">
    <property type="component" value="Chromosome 1"/>
</dbReference>
<dbReference type="CDD" id="cd00090">
    <property type="entry name" value="HTH_ARSR"/>
    <property type="match status" value="1"/>
</dbReference>
<reference evidence="2" key="2">
    <citation type="journal article" date="2022" name="Microbiol. Resour. Announc.">
        <title>Genome Sequence of Cupriavidus campinensis Strain G5, a Member of a Bacterial Consortium Capable of Polyethylene Degradation.</title>
        <authorList>
            <person name="Schneider B."/>
            <person name="Pfeiffer F."/>
            <person name="Dyall-Smith M."/>
            <person name="Kunte H.J."/>
        </authorList>
    </citation>
    <scope>NUCLEOTIDE SEQUENCE</scope>
    <source>
        <strain evidence="2">G5</strain>
    </source>
</reference>
<dbReference type="KEGG" id="ccam:M5D45_03205"/>
<protein>
    <submittedName>
        <fullName evidence="2">Winged helix-turn-helix domain-containing protein</fullName>
    </submittedName>
    <submittedName>
        <fullName evidence="1">Winged helix-turn-helix transcriptional regulator</fullName>
    </submittedName>
</protein>
<reference evidence="1 3" key="1">
    <citation type="submission" date="2019-05" db="EMBL/GenBank/DDBJ databases">
        <title>Whole genome sequence analysis of Cupriavidus campinensis S14E4C strain.</title>
        <authorList>
            <person name="Abbaszade G."/>
            <person name="Szabo A."/>
            <person name="Toumi M."/>
            <person name="Toth E."/>
        </authorList>
    </citation>
    <scope>NUCLEOTIDE SEQUENCE [LARGE SCALE GENOMIC DNA]</scope>
    <source>
        <strain evidence="1 3">S14E4C</strain>
    </source>
</reference>
<dbReference type="InterPro" id="IPR036390">
    <property type="entry name" value="WH_DNA-bd_sf"/>
</dbReference>
<organism evidence="2 4">
    <name type="scientific">Cupriavidus campinensis</name>
    <dbReference type="NCBI Taxonomy" id="151783"/>
    <lineage>
        <taxon>Bacteria</taxon>
        <taxon>Pseudomonadati</taxon>
        <taxon>Pseudomonadota</taxon>
        <taxon>Betaproteobacteria</taxon>
        <taxon>Burkholderiales</taxon>
        <taxon>Burkholderiaceae</taxon>
        <taxon>Cupriavidus</taxon>
    </lineage>
</organism>
<dbReference type="RefSeq" id="WP_144197378.1">
    <property type="nucleotide sequence ID" value="NZ_CAJPVH010000042.1"/>
</dbReference>
<dbReference type="Pfam" id="PF12840">
    <property type="entry name" value="HTH_20"/>
    <property type="match status" value="1"/>
</dbReference>
<dbReference type="EMBL" id="CP097330">
    <property type="protein sequence ID" value="URF04872.1"/>
    <property type="molecule type" value="Genomic_DNA"/>
</dbReference>
<dbReference type="InterPro" id="IPR036388">
    <property type="entry name" value="WH-like_DNA-bd_sf"/>
</dbReference>
<proteinExistence type="predicted"/>
<dbReference type="GO" id="GO:0006355">
    <property type="term" value="P:regulation of DNA-templated transcription"/>
    <property type="evidence" value="ECO:0007669"/>
    <property type="project" value="UniProtKB-ARBA"/>
</dbReference>
<sequence length="94" mass="10154">MATQESALTFALLAVPARAAICRALLEAGDDGLPADQLAQLAGLTLHRAAHHFGEMVQAEVLVLVIRDRRVGYVLKARREVREALSYLDSSGLD</sequence>
<evidence type="ECO:0000313" key="4">
    <source>
        <dbReference type="Proteomes" id="UP001056132"/>
    </source>
</evidence>
<dbReference type="Proteomes" id="UP000318943">
    <property type="component" value="Unassembled WGS sequence"/>
</dbReference>
<evidence type="ECO:0000313" key="3">
    <source>
        <dbReference type="Proteomes" id="UP000318943"/>
    </source>
</evidence>
<dbReference type="SUPFAM" id="SSF46785">
    <property type="entry name" value="Winged helix' DNA-binding domain"/>
    <property type="match status" value="1"/>
</dbReference>
<dbReference type="Gene3D" id="1.10.10.10">
    <property type="entry name" value="Winged helix-like DNA-binding domain superfamily/Winged helix DNA-binding domain"/>
    <property type="match status" value="1"/>
</dbReference>
<gene>
    <name evidence="1" type="ORF">FGG12_09270</name>
    <name evidence="2" type="ORF">M5D45_03205</name>
</gene>
<keyword evidence="3" id="KW-1185">Reference proteome</keyword>
<dbReference type="EMBL" id="VCIZ01000004">
    <property type="protein sequence ID" value="TSP13085.1"/>
    <property type="molecule type" value="Genomic_DNA"/>
</dbReference>
<evidence type="ECO:0000313" key="2">
    <source>
        <dbReference type="EMBL" id="URF04872.1"/>
    </source>
</evidence>
<reference evidence="2" key="3">
    <citation type="submission" date="2022-05" db="EMBL/GenBank/DDBJ databases">
        <authorList>
            <person name="Kunte H.-J."/>
        </authorList>
    </citation>
    <scope>NUCLEOTIDE SEQUENCE</scope>
    <source>
        <strain evidence="2">G5</strain>
    </source>
</reference>
<dbReference type="InterPro" id="IPR011991">
    <property type="entry name" value="ArsR-like_HTH"/>
</dbReference>
<name>A0AAE9L1K6_9BURK</name>